<dbReference type="SUPFAM" id="SSF52402">
    <property type="entry name" value="Adenine nucleotide alpha hydrolases-like"/>
    <property type="match status" value="1"/>
</dbReference>
<dbReference type="AlphaFoldDB" id="A0A417YQ99"/>
<evidence type="ECO:0000313" key="2">
    <source>
        <dbReference type="EMBL" id="RHW35758.1"/>
    </source>
</evidence>
<protein>
    <submittedName>
        <fullName evidence="2">Diphthine--ammonia ligase</fullName>
        <ecNumber evidence="2">6.3.1.14</ecNumber>
    </submittedName>
</protein>
<dbReference type="Gene3D" id="3.90.1490.10">
    <property type="entry name" value="putative n-type atp pyrophosphatase, domain 2"/>
    <property type="match status" value="1"/>
</dbReference>
<dbReference type="GO" id="GO:0017178">
    <property type="term" value="F:diphthine-ammonia ligase activity"/>
    <property type="evidence" value="ECO:0007669"/>
    <property type="project" value="UniProtKB-EC"/>
</dbReference>
<dbReference type="EC" id="6.3.1.14" evidence="2"/>
<accession>A0A417YQ99</accession>
<evidence type="ECO:0000313" key="3">
    <source>
        <dbReference type="Proteomes" id="UP000284416"/>
    </source>
</evidence>
<keyword evidence="3" id="KW-1185">Reference proteome</keyword>
<dbReference type="PANTHER" id="PTHR12196:SF2">
    <property type="entry name" value="DIPHTHINE--AMMONIA LIGASE"/>
    <property type="match status" value="1"/>
</dbReference>
<organism evidence="2 3">
    <name type="scientific">Neobacillus notoginsengisoli</name>
    <dbReference type="NCBI Taxonomy" id="1578198"/>
    <lineage>
        <taxon>Bacteria</taxon>
        <taxon>Bacillati</taxon>
        <taxon>Bacillota</taxon>
        <taxon>Bacilli</taxon>
        <taxon>Bacillales</taxon>
        <taxon>Bacillaceae</taxon>
        <taxon>Neobacillus</taxon>
    </lineage>
</organism>
<dbReference type="InterPro" id="IPR014729">
    <property type="entry name" value="Rossmann-like_a/b/a_fold"/>
</dbReference>
<dbReference type="CDD" id="cd01994">
    <property type="entry name" value="AANH_PF0828-like"/>
    <property type="match status" value="1"/>
</dbReference>
<dbReference type="EMBL" id="QWEG01000013">
    <property type="protein sequence ID" value="RHW35758.1"/>
    <property type="molecule type" value="Genomic_DNA"/>
</dbReference>
<proteinExistence type="predicted"/>
<sequence length="242" mass="27870">MQNKRFSPAMIEETLKKDKRGSKMKERIAISWSGGKDSGFALYKLLQKGTYIVDSLFTTITEEYSRVSMHGVRECLLEKQAESLELPLRKMYIPKECPNEVYQLRFDELLESLKKEGVTTVMFGDICLGDVKKYRESLIENHGLKAVFPLWGLDTEDLIQEFISLGFQTITTCVDTEQLSNKFLGRVLDADFMKELQAKADPCGENGEYHSFLFDGPLFKKKIDFTVGRRVEEGRFHFCDLE</sequence>
<dbReference type="PANTHER" id="PTHR12196">
    <property type="entry name" value="DOMAIN OF UNKNOWN FUNCTION 71 DUF71 -CONTAINING PROTEIN"/>
    <property type="match status" value="1"/>
</dbReference>
<comment type="caution">
    <text evidence="2">The sequence shown here is derived from an EMBL/GenBank/DDBJ whole genome shotgun (WGS) entry which is preliminary data.</text>
</comment>
<dbReference type="Proteomes" id="UP000284416">
    <property type="component" value="Unassembled WGS sequence"/>
</dbReference>
<feature type="domain" description="Diphthamide synthase" evidence="1">
    <location>
        <begin position="27"/>
        <end position="242"/>
    </location>
</feature>
<dbReference type="GO" id="GO:0017183">
    <property type="term" value="P:protein histidyl modification to diphthamide"/>
    <property type="evidence" value="ECO:0007669"/>
    <property type="project" value="TreeGrafter"/>
</dbReference>
<gene>
    <name evidence="2" type="ORF">D1B31_19160</name>
</gene>
<dbReference type="InterPro" id="IPR030662">
    <property type="entry name" value="DPH6/MJ0570"/>
</dbReference>
<dbReference type="Gene3D" id="3.40.50.620">
    <property type="entry name" value="HUPs"/>
    <property type="match status" value="1"/>
</dbReference>
<name>A0A417YQ99_9BACI</name>
<keyword evidence="2" id="KW-0436">Ligase</keyword>
<evidence type="ECO:0000259" key="1">
    <source>
        <dbReference type="Pfam" id="PF01902"/>
    </source>
</evidence>
<dbReference type="InterPro" id="IPR002761">
    <property type="entry name" value="Diphthami_syn_dom"/>
</dbReference>
<dbReference type="Pfam" id="PF01902">
    <property type="entry name" value="Diphthami_syn_2"/>
    <property type="match status" value="1"/>
</dbReference>
<reference evidence="2 3" key="1">
    <citation type="journal article" date="2017" name="Int. J. Syst. Evol. Microbiol.">
        <title>Bacillus notoginsengisoli sp. nov., a novel bacterium isolated from the rhizosphere of Panax notoginseng.</title>
        <authorList>
            <person name="Zhang M.Y."/>
            <person name="Cheng J."/>
            <person name="Cai Y."/>
            <person name="Zhang T.Y."/>
            <person name="Wu Y.Y."/>
            <person name="Manikprabhu D."/>
            <person name="Li W.J."/>
            <person name="Zhang Y.X."/>
        </authorList>
    </citation>
    <scope>NUCLEOTIDE SEQUENCE [LARGE SCALE GENOMIC DNA]</scope>
    <source>
        <strain evidence="2 3">JCM 30743</strain>
    </source>
</reference>
<dbReference type="NCBIfam" id="TIGR00290">
    <property type="entry name" value="MJ0570_dom"/>
    <property type="match status" value="1"/>
</dbReference>
<dbReference type="PIRSF" id="PIRSF039123">
    <property type="entry name" value="Diphthamide_synthase"/>
    <property type="match status" value="1"/>
</dbReference>